<feature type="domain" description="HD-GYP" evidence="1">
    <location>
        <begin position="144"/>
        <end position="335"/>
    </location>
</feature>
<dbReference type="Proteomes" id="UP000642910">
    <property type="component" value="Unassembled WGS sequence"/>
</dbReference>
<dbReference type="InterPro" id="IPR003607">
    <property type="entry name" value="HD/PDEase_dom"/>
</dbReference>
<dbReference type="Pfam" id="PF13487">
    <property type="entry name" value="HD_5"/>
    <property type="match status" value="1"/>
</dbReference>
<keyword evidence="3" id="KW-1185">Reference proteome</keyword>
<name>A0ABS0F719_9BACL</name>
<dbReference type="SUPFAM" id="SSF109604">
    <property type="entry name" value="HD-domain/PDEase-like"/>
    <property type="match status" value="1"/>
</dbReference>
<organism evidence="2 3">
    <name type="scientific">Alicyclobacillus mali</name>
    <name type="common">ex Roth et al. 2021</name>
    <dbReference type="NCBI Taxonomy" id="1123961"/>
    <lineage>
        <taxon>Bacteria</taxon>
        <taxon>Bacillati</taxon>
        <taxon>Bacillota</taxon>
        <taxon>Bacilli</taxon>
        <taxon>Bacillales</taxon>
        <taxon>Alicyclobacillaceae</taxon>
        <taxon>Alicyclobacillus</taxon>
    </lineage>
</organism>
<evidence type="ECO:0000313" key="2">
    <source>
        <dbReference type="EMBL" id="MBF8379052.1"/>
    </source>
</evidence>
<dbReference type="EMBL" id="JADPKZ010000048">
    <property type="protein sequence ID" value="MBF8379052.1"/>
    <property type="molecule type" value="Genomic_DNA"/>
</dbReference>
<dbReference type="InterPro" id="IPR052020">
    <property type="entry name" value="Cyclic_di-GMP/3'3'-cGAMP_PDE"/>
</dbReference>
<dbReference type="PROSITE" id="PS51832">
    <property type="entry name" value="HD_GYP"/>
    <property type="match status" value="1"/>
</dbReference>
<dbReference type="InterPro" id="IPR037522">
    <property type="entry name" value="HD_GYP_dom"/>
</dbReference>
<protein>
    <submittedName>
        <fullName evidence="2">HD-GYP domain-containing protein</fullName>
    </submittedName>
</protein>
<comment type="caution">
    <text evidence="2">The sequence shown here is derived from an EMBL/GenBank/DDBJ whole genome shotgun (WGS) entry which is preliminary data.</text>
</comment>
<evidence type="ECO:0000313" key="3">
    <source>
        <dbReference type="Proteomes" id="UP000642910"/>
    </source>
</evidence>
<dbReference type="PANTHER" id="PTHR45228">
    <property type="entry name" value="CYCLIC DI-GMP PHOSPHODIESTERASE TM_0186-RELATED"/>
    <property type="match status" value="1"/>
</dbReference>
<dbReference type="SMART" id="SM00471">
    <property type="entry name" value="HDc"/>
    <property type="match status" value="1"/>
</dbReference>
<sequence>MSHVVYNCRGRGTITSVAKRVQTLNFENQGLTPWLRIMRDGEGLDSASTDNMTITLLGSHDGVEVIWHRLKQFGLMGFNPASAAPPFEVMTLTRGILRVAYENEVQIVEPGATILMTPVRGDVCIIALEDAEFVYATSKPMFKTYKDGVEHFHGLATEIAQKDGYTASHCERIRKYSVLIGCHLGLSARELLSLSCGALFHDIGKIQIPDEILRKPGRLTPEEFDIMKMHTIYGRDMMTSPSNPFLHIGSTVAEQHHERYDGSGYPYGLRGEEIYLPAAIVAVVDSYDAMTSQRPYQRPKSKKEAIEEIKTLRGKLYDPRVVDAFLKVVNTFDDL</sequence>
<accession>A0ABS0F719</accession>
<reference evidence="2 3" key="1">
    <citation type="submission" date="2020-11" db="EMBL/GenBank/DDBJ databases">
        <title>Genomic insight of Alicyclobacillus mali FL 18 reveals a new arsenic-resistant strain, with potential in environmental biotechnology.</title>
        <authorList>
            <person name="Fiorentino G."/>
            <person name="Gallo G."/>
            <person name="Aulitto M."/>
        </authorList>
    </citation>
    <scope>NUCLEOTIDE SEQUENCE [LARGE SCALE GENOMIC DNA]</scope>
    <source>
        <strain evidence="2 3">FL 18</strain>
    </source>
</reference>
<evidence type="ECO:0000259" key="1">
    <source>
        <dbReference type="PROSITE" id="PS51832"/>
    </source>
</evidence>
<gene>
    <name evidence="2" type="ORF">IW967_14470</name>
</gene>
<dbReference type="PANTHER" id="PTHR45228:SF4">
    <property type="entry name" value="LIPOPROTEIN"/>
    <property type="match status" value="1"/>
</dbReference>
<dbReference type="Gene3D" id="1.10.3210.10">
    <property type="entry name" value="Hypothetical protein af1432"/>
    <property type="match status" value="1"/>
</dbReference>
<proteinExistence type="predicted"/>
<dbReference type="CDD" id="cd00077">
    <property type="entry name" value="HDc"/>
    <property type="match status" value="1"/>
</dbReference>